<organism evidence="1">
    <name type="scientific">Tanacetum cinerariifolium</name>
    <name type="common">Dalmatian daisy</name>
    <name type="synonym">Chrysanthemum cinerariifolium</name>
    <dbReference type="NCBI Taxonomy" id="118510"/>
    <lineage>
        <taxon>Eukaryota</taxon>
        <taxon>Viridiplantae</taxon>
        <taxon>Streptophyta</taxon>
        <taxon>Embryophyta</taxon>
        <taxon>Tracheophyta</taxon>
        <taxon>Spermatophyta</taxon>
        <taxon>Magnoliopsida</taxon>
        <taxon>eudicotyledons</taxon>
        <taxon>Gunneridae</taxon>
        <taxon>Pentapetalae</taxon>
        <taxon>asterids</taxon>
        <taxon>campanulids</taxon>
        <taxon>Asterales</taxon>
        <taxon>Asteraceae</taxon>
        <taxon>Asteroideae</taxon>
        <taxon>Anthemideae</taxon>
        <taxon>Anthemidinae</taxon>
        <taxon>Tanacetum</taxon>
    </lineage>
</organism>
<comment type="caution">
    <text evidence="1">The sequence shown here is derived from an EMBL/GenBank/DDBJ whole genome shotgun (WGS) entry which is preliminary data.</text>
</comment>
<dbReference type="AlphaFoldDB" id="A0A699JPU2"/>
<name>A0A699JPU2_TANCI</name>
<proteinExistence type="predicted"/>
<dbReference type="EMBL" id="BKCJ010436872">
    <property type="protein sequence ID" value="GFA51140.1"/>
    <property type="molecule type" value="Genomic_DNA"/>
</dbReference>
<sequence>MPLNLGADEAVNQEEGDRVEKAITADASLEAAQDNLGAKKPWEVLLLRLGLGEMLHTGSDEGRITLAALMETCTILSDMITHLETKLSTTKAVYNKAFITLTKRVKKLESQLKQKSRAVIHSQMKKDQLYAEELAKEEARQKQERYNLEKALELQRQLDQRKENVPKGDQAKEIDWNDPQVLRYHALQNRHFSKTKVKKNMIMYLKNQGGYKQSYFKRMKCEDIRPLFERIWDQVHTFVPKDFKI</sequence>
<gene>
    <name evidence="1" type="ORF">Tci_623112</name>
</gene>
<evidence type="ECO:0000313" key="1">
    <source>
        <dbReference type="EMBL" id="GFA51140.1"/>
    </source>
</evidence>
<protein>
    <submittedName>
        <fullName evidence="1">Uncharacterized protein</fullName>
    </submittedName>
</protein>
<accession>A0A699JPU2</accession>
<reference evidence="1" key="1">
    <citation type="journal article" date="2019" name="Sci. Rep.">
        <title>Draft genome of Tanacetum cinerariifolium, the natural source of mosquito coil.</title>
        <authorList>
            <person name="Yamashiro T."/>
            <person name="Shiraishi A."/>
            <person name="Satake H."/>
            <person name="Nakayama K."/>
        </authorList>
    </citation>
    <scope>NUCLEOTIDE SEQUENCE</scope>
</reference>